<evidence type="ECO:0000256" key="3">
    <source>
        <dbReference type="ARBA" id="ARBA00022692"/>
    </source>
</evidence>
<evidence type="ECO:0000313" key="6">
    <source>
        <dbReference type="EMBL" id="KLE02027.1"/>
    </source>
</evidence>
<dbReference type="Gene3D" id="1.20.1600.10">
    <property type="entry name" value="Outer membrane efflux proteins (OEP)"/>
    <property type="match status" value="2"/>
</dbReference>
<protein>
    <recommendedName>
        <fullName evidence="8">Transporter</fullName>
    </recommendedName>
</protein>
<dbReference type="AlphaFoldDB" id="A0A0G9K649"/>
<keyword evidence="3" id="KW-0812">Transmembrane</keyword>
<evidence type="ECO:0000256" key="2">
    <source>
        <dbReference type="ARBA" id="ARBA00022452"/>
    </source>
</evidence>
<keyword evidence="4" id="KW-0472">Membrane</keyword>
<gene>
    <name evidence="6" type="ORF">AA20_01695</name>
</gene>
<evidence type="ECO:0008006" key="8">
    <source>
        <dbReference type="Google" id="ProtNLM"/>
    </source>
</evidence>
<dbReference type="EMBL" id="JAIQ01000040">
    <property type="protein sequence ID" value="KLE02027.1"/>
    <property type="molecule type" value="Genomic_DNA"/>
</dbReference>
<accession>A0A0G9K649</accession>
<dbReference type="PANTHER" id="PTHR30026">
    <property type="entry name" value="OUTER MEMBRANE PROTEIN TOLC"/>
    <property type="match status" value="1"/>
</dbReference>
<name>A0A0G9K649_9BACT</name>
<dbReference type="PATRIC" id="fig|1447256.3.peg.326"/>
<keyword evidence="2" id="KW-1134">Transmembrane beta strand</keyword>
<dbReference type="GO" id="GO:0015288">
    <property type="term" value="F:porin activity"/>
    <property type="evidence" value="ECO:0007669"/>
    <property type="project" value="TreeGrafter"/>
</dbReference>
<dbReference type="SUPFAM" id="SSF56954">
    <property type="entry name" value="Outer membrane efflux proteins (OEP)"/>
    <property type="match status" value="1"/>
</dbReference>
<dbReference type="PANTHER" id="PTHR30026:SF20">
    <property type="entry name" value="OUTER MEMBRANE PROTEIN TOLC"/>
    <property type="match status" value="1"/>
</dbReference>
<evidence type="ECO:0000256" key="5">
    <source>
        <dbReference type="ARBA" id="ARBA00023237"/>
    </source>
</evidence>
<evidence type="ECO:0000256" key="1">
    <source>
        <dbReference type="ARBA" id="ARBA00004442"/>
    </source>
</evidence>
<reference evidence="6 7" key="1">
    <citation type="submission" date="2014-01" db="EMBL/GenBank/DDBJ databases">
        <title>Development of a Comparative Genomic Fingerprinting Assay for High Resolution Genotyping of Arcobacter butzleri.</title>
        <authorList>
            <person name="Webb A.L."/>
            <person name="Inglis G.D."/>
            <person name="Kruczkiewicz P."/>
            <person name="Selinger L.B."/>
            <person name="Taboada E.N."/>
        </authorList>
    </citation>
    <scope>NUCLEOTIDE SEQUENCE [LARGE SCALE GENOMIC DNA]</scope>
    <source>
        <strain evidence="6 7">L348</strain>
    </source>
</reference>
<evidence type="ECO:0000313" key="7">
    <source>
        <dbReference type="Proteomes" id="UP000035514"/>
    </source>
</evidence>
<organism evidence="6 7">
    <name type="scientific">Aliarcobacter butzleri L348</name>
    <dbReference type="NCBI Taxonomy" id="1447256"/>
    <lineage>
        <taxon>Bacteria</taxon>
        <taxon>Pseudomonadati</taxon>
        <taxon>Campylobacterota</taxon>
        <taxon>Epsilonproteobacteria</taxon>
        <taxon>Campylobacterales</taxon>
        <taxon>Arcobacteraceae</taxon>
        <taxon>Aliarcobacter</taxon>
    </lineage>
</organism>
<dbReference type="GO" id="GO:1990281">
    <property type="term" value="C:efflux pump complex"/>
    <property type="evidence" value="ECO:0007669"/>
    <property type="project" value="TreeGrafter"/>
</dbReference>
<dbReference type="Proteomes" id="UP000035514">
    <property type="component" value="Unassembled WGS sequence"/>
</dbReference>
<keyword evidence="5" id="KW-0998">Cell outer membrane</keyword>
<dbReference type="InterPro" id="IPR051906">
    <property type="entry name" value="TolC-like"/>
</dbReference>
<comment type="caution">
    <text evidence="6">The sequence shown here is derived from an EMBL/GenBank/DDBJ whole genome shotgun (WGS) entry which is preliminary data.</text>
</comment>
<proteinExistence type="predicted"/>
<dbReference type="RefSeq" id="WP_046996145.1">
    <property type="nucleotide sequence ID" value="NZ_JAIQ01000040.1"/>
</dbReference>
<evidence type="ECO:0000256" key="4">
    <source>
        <dbReference type="ARBA" id="ARBA00023136"/>
    </source>
</evidence>
<comment type="subcellular location">
    <subcellularLocation>
        <location evidence="1">Cell outer membrane</location>
    </subcellularLocation>
</comment>
<sequence length="385" mass="45065">MKKFLYCFLLSSLLFANEKSNEVLMPLKNEIRDLETKSIEEKKEVNKYEWLNDLNISLSQSKDDENIKTKDYSLNLNQKILDFGGISSQIDYANNLFKQEALKIKMENFEDLNTLYKNLIDLKINDINILQNDLNIKNSEIEVDIKKSQYRNGQSDISDLNDAIMKKNLLEDSKMNLKLNKVIYENDIKKLTSYELNNLSIPSISLISKNIFLEKSTKKLYANLESQVSQNEYKKTKSKYLPALNLTGAVGYQDSTTKKSQDYYNYGASITMPLNYAFSNDIEYSKLVYLQNRKKEELTSIELEKVYDSSIETIKQFENRINLALNDIKLYEELLELNQEEFNAGFKADEDVQTLKNSKEIRKLDIEKYKLNIKKELLYIYFQTV</sequence>
<dbReference type="GO" id="GO:0015562">
    <property type="term" value="F:efflux transmembrane transporter activity"/>
    <property type="evidence" value="ECO:0007669"/>
    <property type="project" value="InterPro"/>
</dbReference>
<dbReference type="GO" id="GO:0009279">
    <property type="term" value="C:cell outer membrane"/>
    <property type="evidence" value="ECO:0007669"/>
    <property type="project" value="UniProtKB-SubCell"/>
</dbReference>